<gene>
    <name evidence="3" type="ORF">ACFO9K_13090</name>
</gene>
<feature type="domain" description="Halobacterial output" evidence="2">
    <location>
        <begin position="30"/>
        <end position="98"/>
    </location>
</feature>
<accession>A0ABD5Q3I8</accession>
<keyword evidence="4" id="KW-1185">Reference proteome</keyword>
<protein>
    <submittedName>
        <fullName evidence="3">HalOD1 output domain-containing protein</fullName>
    </submittedName>
</protein>
<dbReference type="GeneID" id="73044096"/>
<evidence type="ECO:0000313" key="3">
    <source>
        <dbReference type="EMBL" id="MFC4825193.1"/>
    </source>
</evidence>
<evidence type="ECO:0000259" key="2">
    <source>
        <dbReference type="Pfam" id="PF18545"/>
    </source>
</evidence>
<organism evidence="3 4">
    <name type="scientific">Halorussus aquaticus</name>
    <dbReference type="NCBI Taxonomy" id="2953748"/>
    <lineage>
        <taxon>Archaea</taxon>
        <taxon>Methanobacteriati</taxon>
        <taxon>Methanobacteriota</taxon>
        <taxon>Stenosarchaea group</taxon>
        <taxon>Halobacteria</taxon>
        <taxon>Halobacteriales</taxon>
        <taxon>Haladaptataceae</taxon>
        <taxon>Halorussus</taxon>
    </lineage>
</organism>
<dbReference type="RefSeq" id="WP_254269111.1">
    <property type="nucleotide sequence ID" value="NZ_CP100400.1"/>
</dbReference>
<dbReference type="AlphaFoldDB" id="A0ABD5Q3I8"/>
<evidence type="ECO:0000313" key="4">
    <source>
        <dbReference type="Proteomes" id="UP001595945"/>
    </source>
</evidence>
<feature type="compositionally biased region" description="Polar residues" evidence="1">
    <location>
        <begin position="1"/>
        <end position="11"/>
    </location>
</feature>
<comment type="caution">
    <text evidence="3">The sequence shown here is derived from an EMBL/GenBank/DDBJ whole genome shotgun (WGS) entry which is preliminary data.</text>
</comment>
<reference evidence="3 4" key="1">
    <citation type="journal article" date="2019" name="Int. J. Syst. Evol. Microbiol.">
        <title>The Global Catalogue of Microorganisms (GCM) 10K type strain sequencing project: providing services to taxonomists for standard genome sequencing and annotation.</title>
        <authorList>
            <consortium name="The Broad Institute Genomics Platform"/>
            <consortium name="The Broad Institute Genome Sequencing Center for Infectious Disease"/>
            <person name="Wu L."/>
            <person name="Ma J."/>
        </authorList>
    </citation>
    <scope>NUCLEOTIDE SEQUENCE [LARGE SCALE GENOMIC DNA]</scope>
    <source>
        <strain evidence="3 4">XZYJ18</strain>
    </source>
</reference>
<feature type="region of interest" description="Disordered" evidence="1">
    <location>
        <begin position="1"/>
        <end position="27"/>
    </location>
</feature>
<proteinExistence type="predicted"/>
<evidence type="ECO:0000256" key="1">
    <source>
        <dbReference type="SAM" id="MobiDB-lite"/>
    </source>
</evidence>
<name>A0ABD5Q3I8_9EURY</name>
<sequence>MGNDISESSGLTEAPDRSGVYRATYDPEGQTTVSDTVIAAIAEVAGVDPTQTVIPLSETIDPDALDALFADCEGDAQVTFRVSGLEVLVRSDGRVRIVDESVSDAE</sequence>
<dbReference type="Proteomes" id="UP001595945">
    <property type="component" value="Unassembled WGS sequence"/>
</dbReference>
<dbReference type="EMBL" id="JBHSHT010000002">
    <property type="protein sequence ID" value="MFC4825193.1"/>
    <property type="molecule type" value="Genomic_DNA"/>
</dbReference>
<dbReference type="InterPro" id="IPR040624">
    <property type="entry name" value="HalOD1"/>
</dbReference>
<dbReference type="Pfam" id="PF18545">
    <property type="entry name" value="HalOD1"/>
    <property type="match status" value="1"/>
</dbReference>